<reference evidence="1" key="1">
    <citation type="submission" date="2013-05" db="EMBL/GenBank/DDBJ databases">
        <authorList>
            <person name="Yim A.K.Y."/>
            <person name="Chan T.F."/>
            <person name="Ji K.M."/>
            <person name="Liu X.Y."/>
            <person name="Zhou J.W."/>
            <person name="Li R.Q."/>
            <person name="Yang K.Y."/>
            <person name="Li J."/>
            <person name="Li M."/>
            <person name="Law P.T.W."/>
            <person name="Wu Y.L."/>
            <person name="Cai Z.L."/>
            <person name="Qin H."/>
            <person name="Bao Y."/>
            <person name="Leung R.K.K."/>
            <person name="Ng P.K.S."/>
            <person name="Zou J."/>
            <person name="Zhong X.J."/>
            <person name="Ran P.X."/>
            <person name="Zhong N.S."/>
            <person name="Liu Z.G."/>
            <person name="Tsui S.K.W."/>
        </authorList>
    </citation>
    <scope>NUCLEOTIDE SEQUENCE</scope>
    <source>
        <strain evidence="1">Derf</strain>
        <tissue evidence="1">Whole organism</tissue>
    </source>
</reference>
<evidence type="ECO:0000313" key="1">
    <source>
        <dbReference type="EMBL" id="KAH9526214.1"/>
    </source>
</evidence>
<dbReference type="EMBL" id="ASGP02000001">
    <property type="protein sequence ID" value="KAH9526214.1"/>
    <property type="molecule type" value="Genomic_DNA"/>
</dbReference>
<sequence>MSRIWPIGHTIHAVPAPNISSNRFSANSCFTSAIGITRSITSISFHERTNSINDCLVTPVRDRDHKAKVPVVILPSLRSPEPPCQARTYFGSASNDTGLKTCTEIWAYWSSNDE</sequence>
<accession>A0A922IBA4</accession>
<gene>
    <name evidence="1" type="ORF">DERF_000314</name>
</gene>
<reference evidence="1" key="2">
    <citation type="journal article" date="2022" name="Res Sq">
        <title>Comparative Genomics Reveals Insights into the Divergent Evolution of Astigmatic Mites and Household Pest Adaptations.</title>
        <authorList>
            <person name="Xiong Q."/>
            <person name="Wan A.T.-Y."/>
            <person name="Liu X.-Y."/>
            <person name="Fung C.S.-H."/>
            <person name="Xiao X."/>
            <person name="Malainual N."/>
            <person name="Hou J."/>
            <person name="Wang L."/>
            <person name="Wang M."/>
            <person name="Yang K."/>
            <person name="Cui Y."/>
            <person name="Leung E."/>
            <person name="Nong W."/>
            <person name="Shin S.-K."/>
            <person name="Au S."/>
            <person name="Jeong K.Y."/>
            <person name="Chew F.T."/>
            <person name="Hui J."/>
            <person name="Leung T.F."/>
            <person name="Tungtrongchitr A."/>
            <person name="Zhong N."/>
            <person name="Liu Z."/>
            <person name="Tsui S."/>
        </authorList>
    </citation>
    <scope>NUCLEOTIDE SEQUENCE</scope>
    <source>
        <strain evidence="1">Derf</strain>
        <tissue evidence="1">Whole organism</tissue>
    </source>
</reference>
<protein>
    <submittedName>
        <fullName evidence="1">Uncharacterized protein</fullName>
    </submittedName>
</protein>
<name>A0A922IBA4_DERFA</name>
<organism evidence="1 2">
    <name type="scientific">Dermatophagoides farinae</name>
    <name type="common">American house dust mite</name>
    <dbReference type="NCBI Taxonomy" id="6954"/>
    <lineage>
        <taxon>Eukaryota</taxon>
        <taxon>Metazoa</taxon>
        <taxon>Ecdysozoa</taxon>
        <taxon>Arthropoda</taxon>
        <taxon>Chelicerata</taxon>
        <taxon>Arachnida</taxon>
        <taxon>Acari</taxon>
        <taxon>Acariformes</taxon>
        <taxon>Sarcoptiformes</taxon>
        <taxon>Astigmata</taxon>
        <taxon>Psoroptidia</taxon>
        <taxon>Analgoidea</taxon>
        <taxon>Pyroglyphidae</taxon>
        <taxon>Dermatophagoidinae</taxon>
        <taxon>Dermatophagoides</taxon>
    </lineage>
</organism>
<evidence type="ECO:0000313" key="2">
    <source>
        <dbReference type="Proteomes" id="UP000790347"/>
    </source>
</evidence>
<dbReference type="AlphaFoldDB" id="A0A922IBA4"/>
<keyword evidence="2" id="KW-1185">Reference proteome</keyword>
<comment type="caution">
    <text evidence="1">The sequence shown here is derived from an EMBL/GenBank/DDBJ whole genome shotgun (WGS) entry which is preliminary data.</text>
</comment>
<dbReference type="Proteomes" id="UP000790347">
    <property type="component" value="Unassembled WGS sequence"/>
</dbReference>
<proteinExistence type="predicted"/>